<keyword evidence="6" id="KW-0677">Repeat</keyword>
<evidence type="ECO:0000256" key="4">
    <source>
        <dbReference type="ARBA" id="ARBA00022553"/>
    </source>
</evidence>
<dbReference type="InterPro" id="IPR001680">
    <property type="entry name" value="WD40_rpt"/>
</dbReference>
<proteinExistence type="inferred from homology"/>
<dbReference type="Pfam" id="PF08232">
    <property type="entry name" value="Striatin"/>
    <property type="match status" value="1"/>
</dbReference>
<evidence type="ECO:0000256" key="5">
    <source>
        <dbReference type="ARBA" id="ARBA00022574"/>
    </source>
</evidence>
<dbReference type="PROSITE" id="PS50294">
    <property type="entry name" value="WD_REPEATS_REGION"/>
    <property type="match status" value="4"/>
</dbReference>
<keyword evidence="4" id="KW-0597">Phosphoprotein</keyword>
<comment type="caution">
    <text evidence="14">The sequence shown here is derived from an EMBL/GenBank/DDBJ whole genome shotgun (WGS) entry which is preliminary data.</text>
</comment>
<dbReference type="GO" id="GO:0005737">
    <property type="term" value="C:cytoplasm"/>
    <property type="evidence" value="ECO:0007669"/>
    <property type="project" value="UniProtKB-SubCell"/>
</dbReference>
<keyword evidence="7" id="KW-0112">Calmodulin-binding</keyword>
<dbReference type="FunFam" id="1.20.5.300:FF:000001">
    <property type="entry name" value="striatin isoform X1"/>
    <property type="match status" value="1"/>
</dbReference>
<evidence type="ECO:0000259" key="12">
    <source>
        <dbReference type="Pfam" id="PF08232"/>
    </source>
</evidence>
<dbReference type="Proteomes" id="UP000663842">
    <property type="component" value="Unassembled WGS sequence"/>
</dbReference>
<dbReference type="Gene3D" id="1.20.5.300">
    <property type="match status" value="1"/>
</dbReference>
<keyword evidence="8 10" id="KW-0175">Coiled coil</keyword>
<dbReference type="PROSITE" id="PS00678">
    <property type="entry name" value="WD_REPEATS_1"/>
    <property type="match status" value="3"/>
</dbReference>
<reference evidence="14" key="1">
    <citation type="submission" date="2021-02" db="EMBL/GenBank/DDBJ databases">
        <authorList>
            <person name="Nowell W R."/>
        </authorList>
    </citation>
    <scope>NUCLEOTIDE SEQUENCE</scope>
</reference>
<name>A0A819SWP4_9BILA</name>
<evidence type="ECO:0000256" key="6">
    <source>
        <dbReference type="ARBA" id="ARBA00022737"/>
    </source>
</evidence>
<dbReference type="PROSITE" id="PS50082">
    <property type="entry name" value="WD_REPEATS_2"/>
    <property type="match status" value="4"/>
</dbReference>
<dbReference type="Proteomes" id="UP000676336">
    <property type="component" value="Unassembled WGS sequence"/>
</dbReference>
<evidence type="ECO:0000256" key="1">
    <source>
        <dbReference type="ARBA" id="ARBA00004496"/>
    </source>
</evidence>
<dbReference type="InterPro" id="IPR036322">
    <property type="entry name" value="WD40_repeat_dom_sf"/>
</dbReference>
<feature type="region of interest" description="Disordered" evidence="11">
    <location>
        <begin position="241"/>
        <end position="265"/>
    </location>
</feature>
<keyword evidence="3" id="KW-0963">Cytoplasm</keyword>
<dbReference type="EMBL" id="CAJOBF010004235">
    <property type="protein sequence ID" value="CAF4129707.1"/>
    <property type="molecule type" value="Genomic_DNA"/>
</dbReference>
<dbReference type="InterPro" id="IPR015943">
    <property type="entry name" value="WD40/YVTN_repeat-like_dom_sf"/>
</dbReference>
<feature type="region of interest" description="Disordered" evidence="11">
    <location>
        <begin position="107"/>
        <end position="143"/>
    </location>
</feature>
<dbReference type="EMBL" id="CAJOBI010004092">
    <property type="protein sequence ID" value="CAF3990700.1"/>
    <property type="molecule type" value="Genomic_DNA"/>
</dbReference>
<feature type="repeat" description="WD" evidence="9">
    <location>
        <begin position="434"/>
        <end position="475"/>
    </location>
</feature>
<dbReference type="InterPro" id="IPR051488">
    <property type="entry name" value="WD_repeat_striatin"/>
</dbReference>
<accession>A0A819SWP4</accession>
<evidence type="ECO:0000256" key="10">
    <source>
        <dbReference type="SAM" id="Coils"/>
    </source>
</evidence>
<feature type="compositionally biased region" description="Polar residues" evidence="11">
    <location>
        <begin position="251"/>
        <end position="265"/>
    </location>
</feature>
<feature type="repeat" description="WD" evidence="9">
    <location>
        <begin position="697"/>
        <end position="738"/>
    </location>
</feature>
<dbReference type="InterPro" id="IPR013258">
    <property type="entry name" value="Striatin_N"/>
</dbReference>
<gene>
    <name evidence="14" type="ORF">OVN521_LOCUS18893</name>
    <name evidence="13" type="ORF">SMN809_LOCUS11382</name>
    <name evidence="15" type="ORF">UXM345_LOCUS23917</name>
</gene>
<evidence type="ECO:0000256" key="9">
    <source>
        <dbReference type="PROSITE-ProRule" id="PRU00221"/>
    </source>
</evidence>
<dbReference type="PRINTS" id="PR00320">
    <property type="entry name" value="GPROTEINBRPT"/>
</dbReference>
<feature type="domain" description="Striatin N-terminal" evidence="12">
    <location>
        <begin position="32"/>
        <end position="170"/>
    </location>
</feature>
<dbReference type="PANTHER" id="PTHR15653:SF0">
    <property type="entry name" value="CONNECTOR OF KINASE TO AP-1, ISOFORM E"/>
    <property type="match status" value="1"/>
</dbReference>
<dbReference type="SUPFAM" id="SSF50978">
    <property type="entry name" value="WD40 repeat-like"/>
    <property type="match status" value="1"/>
</dbReference>
<comment type="similarity">
    <text evidence="2">Belongs to the WD repeat striatin family.</text>
</comment>
<keyword evidence="16" id="KW-1185">Reference proteome</keyword>
<feature type="repeat" description="WD" evidence="9">
    <location>
        <begin position="492"/>
        <end position="533"/>
    </location>
</feature>
<keyword evidence="5 9" id="KW-0853">WD repeat</keyword>
<evidence type="ECO:0000313" key="16">
    <source>
        <dbReference type="Proteomes" id="UP000663866"/>
    </source>
</evidence>
<evidence type="ECO:0000256" key="3">
    <source>
        <dbReference type="ARBA" id="ARBA00022490"/>
    </source>
</evidence>
<dbReference type="EMBL" id="CAJOBG010003494">
    <property type="protein sequence ID" value="CAF4065925.1"/>
    <property type="molecule type" value="Genomic_DNA"/>
</dbReference>
<evidence type="ECO:0000256" key="2">
    <source>
        <dbReference type="ARBA" id="ARBA00009616"/>
    </source>
</evidence>
<dbReference type="PANTHER" id="PTHR15653">
    <property type="entry name" value="STRIATIN"/>
    <property type="match status" value="1"/>
</dbReference>
<evidence type="ECO:0000256" key="11">
    <source>
        <dbReference type="SAM" id="MobiDB-lite"/>
    </source>
</evidence>
<dbReference type="SMART" id="SM00320">
    <property type="entry name" value="WD40"/>
    <property type="match status" value="6"/>
</dbReference>
<dbReference type="InterPro" id="IPR019775">
    <property type="entry name" value="WD40_repeat_CS"/>
</dbReference>
<dbReference type="Gene3D" id="2.130.10.10">
    <property type="entry name" value="YVTN repeat-like/Quinoprotein amine dehydrogenase"/>
    <property type="match status" value="2"/>
</dbReference>
<sequence length="775" mass="87325">MDGSETQISYQNDSQTTAPIMGTVDTQHPMYTVPGILHFLQHEWTRFEIERQQWETERAELQARIAFLQGERQGQENLKTALVRRIKMLEYALKQERLKYNQLKYGSETAPTEDQKSSSNEGQTSNTAFDEDENKEDPSLAFGGSSVTFKQGRQLLRQYLKEIGYVDTIIDIRSAAVKKLLGIKSETNLNGNNVTNSSSNLNGDAKLMNEPKGVIPNILKNAAIDFNKSLASLAFLKDDQPDEESHDIDTNRSVTKSNNGNATNINHLSSTLDTLNDLDGEEAALHEFDFLTGDAAAAALSINEFKSTEPGSHDWNVDPSRINRLKEEYKRDRHIKPAYQVTTITNSTSASIRNNLFKNNGADDISAEQRPFSEDEQIDSMMFRNSKNFIGENAIEGLDELARVTVSNDNEPHDDTNTNESSEFKRTWNIKYVLRSHLDGIRCATFHPFESVVITGSEDRTLKLWNLEKSALLRKSTTTTTTTQDLEPVYTFRQHTAPVLCTAIHPYGEQFYSGGLDSIIAVWNIPNSEVDPYDAYDSNVLYKVLNGHTDAVWQLAVAGQKLLSCSADGSVRLWDVNLHQPLLSTFNNEGIPISIDWLMRDTNQFVVTYDTLKTFIYDTETGQIVRQFANDHASFGDPNYRINRLISHPSQPIVITAHDDRKIRYFDSNSGTKKQNNKSSIREKKHLLFVGRLIHSVVAHLESVTSLAIDPQQTCLLSGSHDRSIRLWNLDNRNCLQEITAHQKKDGESIHDVAFHSSKPYMTSVGADSIAKIYA</sequence>
<dbReference type="InterPro" id="IPR020472">
    <property type="entry name" value="WD40_PAC1"/>
</dbReference>
<dbReference type="GO" id="GO:0005516">
    <property type="term" value="F:calmodulin binding"/>
    <property type="evidence" value="ECO:0007669"/>
    <property type="project" value="UniProtKB-KW"/>
</dbReference>
<evidence type="ECO:0000256" key="8">
    <source>
        <dbReference type="ARBA" id="ARBA00023054"/>
    </source>
</evidence>
<organism evidence="14 16">
    <name type="scientific">Rotaria magnacalcarata</name>
    <dbReference type="NCBI Taxonomy" id="392030"/>
    <lineage>
        <taxon>Eukaryota</taxon>
        <taxon>Metazoa</taxon>
        <taxon>Spiralia</taxon>
        <taxon>Gnathifera</taxon>
        <taxon>Rotifera</taxon>
        <taxon>Eurotatoria</taxon>
        <taxon>Bdelloidea</taxon>
        <taxon>Philodinida</taxon>
        <taxon>Philodinidae</taxon>
        <taxon>Rotaria</taxon>
    </lineage>
</organism>
<feature type="coiled-coil region" evidence="10">
    <location>
        <begin position="51"/>
        <end position="78"/>
    </location>
</feature>
<dbReference type="Proteomes" id="UP000663866">
    <property type="component" value="Unassembled WGS sequence"/>
</dbReference>
<dbReference type="CDD" id="cd00200">
    <property type="entry name" value="WD40"/>
    <property type="match status" value="1"/>
</dbReference>
<comment type="subcellular location">
    <subcellularLocation>
        <location evidence="1">Cytoplasm</location>
    </subcellularLocation>
</comment>
<feature type="repeat" description="WD" evidence="9">
    <location>
        <begin position="545"/>
        <end position="584"/>
    </location>
</feature>
<evidence type="ECO:0000313" key="13">
    <source>
        <dbReference type="EMBL" id="CAF3990700.1"/>
    </source>
</evidence>
<evidence type="ECO:0000256" key="7">
    <source>
        <dbReference type="ARBA" id="ARBA00022860"/>
    </source>
</evidence>
<dbReference type="Pfam" id="PF00400">
    <property type="entry name" value="WD40"/>
    <property type="match status" value="5"/>
</dbReference>
<dbReference type="AlphaFoldDB" id="A0A819SWP4"/>
<feature type="compositionally biased region" description="Polar residues" evidence="11">
    <location>
        <begin position="109"/>
        <end position="128"/>
    </location>
</feature>
<evidence type="ECO:0000313" key="14">
    <source>
        <dbReference type="EMBL" id="CAF4065925.1"/>
    </source>
</evidence>
<evidence type="ECO:0000313" key="15">
    <source>
        <dbReference type="EMBL" id="CAF4129707.1"/>
    </source>
</evidence>
<protein>
    <recommendedName>
        <fullName evidence="12">Striatin N-terminal domain-containing protein</fullName>
    </recommendedName>
</protein>